<evidence type="ECO:0000313" key="2">
    <source>
        <dbReference type="Proteomes" id="UP000231333"/>
    </source>
</evidence>
<name>A0A2H0QVU9_9BACT</name>
<gene>
    <name evidence="1" type="ORF">COV34_02160</name>
</gene>
<proteinExistence type="predicted"/>
<reference evidence="1 2" key="1">
    <citation type="submission" date="2017-09" db="EMBL/GenBank/DDBJ databases">
        <title>Depth-based differentiation of microbial function through sediment-hosted aquifers and enrichment of novel symbionts in the deep terrestrial subsurface.</title>
        <authorList>
            <person name="Probst A.J."/>
            <person name="Ladd B."/>
            <person name="Jarett J.K."/>
            <person name="Geller-Mcgrath D.E."/>
            <person name="Sieber C.M."/>
            <person name="Emerson J.B."/>
            <person name="Anantharaman K."/>
            <person name="Thomas B.C."/>
            <person name="Malmstrom R."/>
            <person name="Stieglmeier M."/>
            <person name="Klingl A."/>
            <person name="Woyke T."/>
            <person name="Ryan C.M."/>
            <person name="Banfield J.F."/>
        </authorList>
    </citation>
    <scope>NUCLEOTIDE SEQUENCE [LARGE SCALE GENOMIC DNA]</scope>
    <source>
        <strain evidence="1">CG10_big_fil_rev_8_21_14_0_10_42_12</strain>
    </source>
</reference>
<sequence length="138" mass="16056">MLVALQPVTRQQFVREVVMLFAFSRRMQQYADIRLYKPEGFDDVMVQEVNYDFQGVRDFAHRQIERVWNWDIAPTALIKYRLASEDMGCDSCRYSSSGYSHPACKQKYKSFTEAREGLVALGNTYLAESYGVQKTEVD</sequence>
<accession>A0A2H0QVU9</accession>
<comment type="caution">
    <text evidence="1">The sequence shown here is derived from an EMBL/GenBank/DDBJ whole genome shotgun (WGS) entry which is preliminary data.</text>
</comment>
<dbReference type="EMBL" id="PCXL01000011">
    <property type="protein sequence ID" value="PIR38388.1"/>
    <property type="molecule type" value="Genomic_DNA"/>
</dbReference>
<evidence type="ECO:0000313" key="1">
    <source>
        <dbReference type="EMBL" id="PIR38388.1"/>
    </source>
</evidence>
<protein>
    <submittedName>
        <fullName evidence="1">Uncharacterized protein</fullName>
    </submittedName>
</protein>
<dbReference type="Proteomes" id="UP000231333">
    <property type="component" value="Unassembled WGS sequence"/>
</dbReference>
<organism evidence="1 2">
    <name type="scientific">Candidatus Zambryskibacteria bacterium CG10_big_fil_rev_8_21_14_0_10_42_12</name>
    <dbReference type="NCBI Taxonomy" id="1975115"/>
    <lineage>
        <taxon>Bacteria</taxon>
        <taxon>Candidatus Zambryskiibacteriota</taxon>
    </lineage>
</organism>
<dbReference type="AlphaFoldDB" id="A0A2H0QVU9"/>